<dbReference type="AlphaFoldDB" id="A0A0B0NM04"/>
<gene>
    <name evidence="1" type="ORF">F383_19018</name>
</gene>
<protein>
    <submittedName>
        <fullName evidence="1">Uncharacterized protein</fullName>
    </submittedName>
</protein>
<organism evidence="1 2">
    <name type="scientific">Gossypium arboreum</name>
    <name type="common">Tree cotton</name>
    <name type="synonym">Gossypium nanking</name>
    <dbReference type="NCBI Taxonomy" id="29729"/>
    <lineage>
        <taxon>Eukaryota</taxon>
        <taxon>Viridiplantae</taxon>
        <taxon>Streptophyta</taxon>
        <taxon>Embryophyta</taxon>
        <taxon>Tracheophyta</taxon>
        <taxon>Spermatophyta</taxon>
        <taxon>Magnoliopsida</taxon>
        <taxon>eudicotyledons</taxon>
        <taxon>Gunneridae</taxon>
        <taxon>Pentapetalae</taxon>
        <taxon>rosids</taxon>
        <taxon>malvids</taxon>
        <taxon>Malvales</taxon>
        <taxon>Malvaceae</taxon>
        <taxon>Malvoideae</taxon>
        <taxon>Gossypium</taxon>
    </lineage>
</organism>
<keyword evidence="2" id="KW-1185">Reference proteome</keyword>
<dbReference type="Proteomes" id="UP000032142">
    <property type="component" value="Unassembled WGS sequence"/>
</dbReference>
<proteinExistence type="predicted"/>
<dbReference type="EMBL" id="KN400328">
    <property type="protein sequence ID" value="KHG13845.1"/>
    <property type="molecule type" value="Genomic_DNA"/>
</dbReference>
<accession>A0A0B0NM04</accession>
<name>A0A0B0NM04_GOSAR</name>
<evidence type="ECO:0000313" key="1">
    <source>
        <dbReference type="EMBL" id="KHG13845.1"/>
    </source>
</evidence>
<reference evidence="2" key="1">
    <citation type="submission" date="2014-09" db="EMBL/GenBank/DDBJ databases">
        <authorList>
            <person name="Mudge J."/>
            <person name="Ramaraj T."/>
            <person name="Lindquist I.E."/>
            <person name="Bharti A.K."/>
            <person name="Sundararajan A."/>
            <person name="Cameron C.T."/>
            <person name="Woodward J.E."/>
            <person name="May G.D."/>
            <person name="Brubaker C."/>
            <person name="Broadhvest J."/>
            <person name="Wilkins T.A."/>
        </authorList>
    </citation>
    <scope>NUCLEOTIDE SEQUENCE</scope>
    <source>
        <strain evidence="2">cv. AKA8401</strain>
    </source>
</reference>
<evidence type="ECO:0000313" key="2">
    <source>
        <dbReference type="Proteomes" id="UP000032142"/>
    </source>
</evidence>
<sequence length="24" mass="2959">MCDPYALMLQNRKQVHWIYDFSSL</sequence>